<dbReference type="InterPro" id="IPR008754">
    <property type="entry name" value="Peptidase_M43"/>
</dbReference>
<evidence type="ECO:0000313" key="11">
    <source>
        <dbReference type="EMBL" id="UOB15920.1"/>
    </source>
</evidence>
<feature type="domain" description="Peptidase M43 pregnancy-associated plasma-A" evidence="10">
    <location>
        <begin position="179"/>
        <end position="316"/>
    </location>
</feature>
<keyword evidence="3" id="KW-0479">Metal-binding</keyword>
<evidence type="ECO:0000259" key="10">
    <source>
        <dbReference type="Pfam" id="PF05572"/>
    </source>
</evidence>
<dbReference type="Pfam" id="PF05572">
    <property type="entry name" value="Peptidase_M43"/>
    <property type="match status" value="1"/>
</dbReference>
<evidence type="ECO:0000256" key="7">
    <source>
        <dbReference type="ARBA" id="ARBA00023049"/>
    </source>
</evidence>
<dbReference type="EMBL" id="CP094358">
    <property type="protein sequence ID" value="UOB15920.1"/>
    <property type="molecule type" value="Genomic_DNA"/>
</dbReference>
<keyword evidence="2" id="KW-0645">Protease</keyword>
<organism evidence="11 12">
    <name type="scientific">Abyssalbus ytuae</name>
    <dbReference type="NCBI Taxonomy" id="2926907"/>
    <lineage>
        <taxon>Bacteria</taxon>
        <taxon>Pseudomonadati</taxon>
        <taxon>Bacteroidota</taxon>
        <taxon>Flavobacteriia</taxon>
        <taxon>Flavobacteriales</taxon>
        <taxon>Flavobacteriaceae</taxon>
        <taxon>Abyssalbus</taxon>
    </lineage>
</organism>
<dbReference type="PANTHER" id="PTHR47466:SF1">
    <property type="entry name" value="METALLOPROTEASE MEP1 (AFU_ORTHOLOGUE AFUA_1G07730)-RELATED"/>
    <property type="match status" value="1"/>
</dbReference>
<feature type="chain" id="PRO_5038825796" evidence="9">
    <location>
        <begin position="22"/>
        <end position="327"/>
    </location>
</feature>
<comment type="similarity">
    <text evidence="1">Belongs to the peptidase M43B family.</text>
</comment>
<accession>A0A9E6ZKL7</accession>
<dbReference type="GO" id="GO:0006508">
    <property type="term" value="P:proteolysis"/>
    <property type="evidence" value="ECO:0007669"/>
    <property type="project" value="UniProtKB-KW"/>
</dbReference>
<sequence length="327" mass="36491">MKKVILSMAVLAMLMFSCEKSDPVNGEENNLNSENQETFSIAKDHCGTMGVLSEKMSEDPTLEVKMQAIEQFTQQAIKSGLTKRIASDGVLEIPVVFHVIYRTSSENIPNSQLQDQLDILNEDFNMNNPGRNTIPGEFTPVEANIGVRFVLQDVIRKYNSKRRWNPDDRMKFTSQGGSDVVNPQEYLNIWIVNNMPYQGGNILGYAQFPGGSWSTDGVVLDYRVTGYTAWGFTGRTATHEVGHWMNLRHIWGDGGCGASDFVADTPDSDGPSSGCPIYPQVNCGTNDMTMNFMDYSNDECMNMFTLGQKDRMMAVFANGGFREQMAQ</sequence>
<evidence type="ECO:0000256" key="8">
    <source>
        <dbReference type="ARBA" id="ARBA00023157"/>
    </source>
</evidence>
<dbReference type="KEGG" id="fbm:MQE35_09225"/>
<dbReference type="AlphaFoldDB" id="A0A9E6ZKL7"/>
<name>A0A9E6ZKL7_9FLAO</name>
<keyword evidence="6" id="KW-0862">Zinc</keyword>
<keyword evidence="12" id="KW-1185">Reference proteome</keyword>
<feature type="signal peptide" evidence="9">
    <location>
        <begin position="1"/>
        <end position="21"/>
    </location>
</feature>
<evidence type="ECO:0000256" key="9">
    <source>
        <dbReference type="SAM" id="SignalP"/>
    </source>
</evidence>
<dbReference type="RefSeq" id="WP_255841055.1">
    <property type="nucleotide sequence ID" value="NZ_CP094358.1"/>
</dbReference>
<keyword evidence="5" id="KW-0378">Hydrolase</keyword>
<dbReference type="PROSITE" id="PS51257">
    <property type="entry name" value="PROKAR_LIPOPROTEIN"/>
    <property type="match status" value="1"/>
</dbReference>
<evidence type="ECO:0000256" key="6">
    <source>
        <dbReference type="ARBA" id="ARBA00022833"/>
    </source>
</evidence>
<keyword evidence="7 11" id="KW-0482">Metalloprotease</keyword>
<evidence type="ECO:0000313" key="12">
    <source>
        <dbReference type="Proteomes" id="UP000831290"/>
    </source>
</evidence>
<keyword evidence="8" id="KW-1015">Disulfide bond</keyword>
<dbReference type="CDD" id="cd04275">
    <property type="entry name" value="ZnMc_pappalysin_like"/>
    <property type="match status" value="1"/>
</dbReference>
<evidence type="ECO:0000256" key="1">
    <source>
        <dbReference type="ARBA" id="ARBA00008721"/>
    </source>
</evidence>
<evidence type="ECO:0000256" key="3">
    <source>
        <dbReference type="ARBA" id="ARBA00022723"/>
    </source>
</evidence>
<evidence type="ECO:0000256" key="5">
    <source>
        <dbReference type="ARBA" id="ARBA00022801"/>
    </source>
</evidence>
<gene>
    <name evidence="11" type="ORF">MQE35_09225</name>
</gene>
<keyword evidence="4 9" id="KW-0732">Signal</keyword>
<dbReference type="GO" id="GO:0046872">
    <property type="term" value="F:metal ion binding"/>
    <property type="evidence" value="ECO:0007669"/>
    <property type="project" value="UniProtKB-KW"/>
</dbReference>
<dbReference type="GO" id="GO:0008237">
    <property type="term" value="F:metallopeptidase activity"/>
    <property type="evidence" value="ECO:0007669"/>
    <property type="project" value="UniProtKB-KW"/>
</dbReference>
<evidence type="ECO:0000256" key="4">
    <source>
        <dbReference type="ARBA" id="ARBA00022729"/>
    </source>
</evidence>
<dbReference type="Proteomes" id="UP000831290">
    <property type="component" value="Chromosome"/>
</dbReference>
<dbReference type="InterPro" id="IPR024079">
    <property type="entry name" value="MetalloPept_cat_dom_sf"/>
</dbReference>
<dbReference type="SUPFAM" id="SSF55486">
    <property type="entry name" value="Metalloproteases ('zincins'), catalytic domain"/>
    <property type="match status" value="1"/>
</dbReference>
<evidence type="ECO:0000256" key="2">
    <source>
        <dbReference type="ARBA" id="ARBA00022670"/>
    </source>
</evidence>
<dbReference type="PANTHER" id="PTHR47466">
    <property type="match status" value="1"/>
</dbReference>
<dbReference type="Gene3D" id="3.40.390.10">
    <property type="entry name" value="Collagenase (Catalytic Domain)"/>
    <property type="match status" value="1"/>
</dbReference>
<proteinExistence type="inferred from homology"/>
<protein>
    <submittedName>
        <fullName evidence="11">Zinc metalloprotease</fullName>
    </submittedName>
</protein>
<reference evidence="11" key="1">
    <citation type="submission" date="2022-03" db="EMBL/GenBank/DDBJ databases">
        <title>Description of Abyssus ytuae gen. nov., sp. nov., a novel member of the family Flavobacteriaceae isolated from the sediment of Mariana Trench.</title>
        <authorList>
            <person name="Zhang J."/>
            <person name="Xu X."/>
        </authorList>
    </citation>
    <scope>NUCLEOTIDE SEQUENCE</scope>
    <source>
        <strain evidence="11">MT3330</strain>
    </source>
</reference>